<dbReference type="KEGG" id="parq:DSM112329_01230"/>
<organism evidence="3">
    <name type="scientific">Paraconexibacter sp. AEG42_29</name>
    <dbReference type="NCBI Taxonomy" id="2997339"/>
    <lineage>
        <taxon>Bacteria</taxon>
        <taxon>Bacillati</taxon>
        <taxon>Actinomycetota</taxon>
        <taxon>Thermoleophilia</taxon>
        <taxon>Solirubrobacterales</taxon>
        <taxon>Paraconexibacteraceae</taxon>
        <taxon>Paraconexibacter</taxon>
    </lineage>
</organism>
<proteinExistence type="predicted"/>
<feature type="transmembrane region" description="Helical" evidence="2">
    <location>
        <begin position="153"/>
        <end position="174"/>
    </location>
</feature>
<keyword evidence="2" id="KW-1133">Transmembrane helix</keyword>
<feature type="transmembrane region" description="Helical" evidence="2">
    <location>
        <begin position="97"/>
        <end position="118"/>
    </location>
</feature>
<keyword evidence="2" id="KW-0472">Membrane</keyword>
<dbReference type="AlphaFoldDB" id="A0AAU7AS09"/>
<name>A0AAU7AS09_9ACTN</name>
<feature type="region of interest" description="Disordered" evidence="1">
    <location>
        <begin position="183"/>
        <end position="223"/>
    </location>
</feature>
<sequence>MTLAAVATGDHLFWITSRAAGITALVLASAAVAAGLLMGTKLVRGTRAGDLRVLHEVLSLGTIVALVVHAGSLLGDAYLRPGVADLLIPFVSPYHRWWTALGIFAGWGLVLLGLSYYARGWIGQARWRTAHRFTALAWLMGLGHSLGEGTDAGTTWFLALVAVAVVPTLVLLVARLAGLKRGTTAGSRAPATPPATAPATTARTGRAGHPTPAERPREPAGLF</sequence>
<feature type="compositionally biased region" description="Low complexity" evidence="1">
    <location>
        <begin position="197"/>
        <end position="211"/>
    </location>
</feature>
<feature type="transmembrane region" description="Helical" evidence="2">
    <location>
        <begin position="130"/>
        <end position="147"/>
    </location>
</feature>
<feature type="compositionally biased region" description="Basic and acidic residues" evidence="1">
    <location>
        <begin position="212"/>
        <end position="223"/>
    </location>
</feature>
<gene>
    <name evidence="3" type="ORF">DSM112329_01230</name>
</gene>
<evidence type="ECO:0000256" key="2">
    <source>
        <dbReference type="SAM" id="Phobius"/>
    </source>
</evidence>
<keyword evidence="2" id="KW-0812">Transmembrane</keyword>
<feature type="transmembrane region" description="Helical" evidence="2">
    <location>
        <begin position="57"/>
        <end position="77"/>
    </location>
</feature>
<feature type="transmembrane region" description="Helical" evidence="2">
    <location>
        <begin position="12"/>
        <end position="37"/>
    </location>
</feature>
<evidence type="ECO:0000313" key="3">
    <source>
        <dbReference type="EMBL" id="XAY04397.1"/>
    </source>
</evidence>
<reference evidence="3" key="1">
    <citation type="submission" date="2022-12" db="EMBL/GenBank/DDBJ databases">
        <title>Paraconexibacter alkalitolerans sp. nov. and Baekduia alba sp. nov., isolated from soil and emended description of the genera Paraconexibacter (Chun et al., 2020) and Baekduia (An et al., 2020).</title>
        <authorList>
            <person name="Vieira S."/>
            <person name="Huber K.J."/>
            <person name="Geppert A."/>
            <person name="Wolf J."/>
            <person name="Neumann-Schaal M."/>
            <person name="Muesken M."/>
            <person name="Overmann J."/>
        </authorList>
    </citation>
    <scope>NUCLEOTIDE SEQUENCE</scope>
    <source>
        <strain evidence="3">AEG42_29</strain>
    </source>
</reference>
<evidence type="ECO:0008006" key="4">
    <source>
        <dbReference type="Google" id="ProtNLM"/>
    </source>
</evidence>
<protein>
    <recommendedName>
        <fullName evidence="4">Ferric oxidoreductase domain-containing protein</fullName>
    </recommendedName>
</protein>
<evidence type="ECO:0000256" key="1">
    <source>
        <dbReference type="SAM" id="MobiDB-lite"/>
    </source>
</evidence>
<dbReference type="EMBL" id="CP114014">
    <property type="protein sequence ID" value="XAY04397.1"/>
    <property type="molecule type" value="Genomic_DNA"/>
</dbReference>
<accession>A0AAU7AS09</accession>